<dbReference type="NCBIfam" id="TIGR00254">
    <property type="entry name" value="GGDEF"/>
    <property type="match status" value="1"/>
</dbReference>
<evidence type="ECO:0000313" key="4">
    <source>
        <dbReference type="Proteomes" id="UP000187486"/>
    </source>
</evidence>
<keyword evidence="4" id="KW-1185">Reference proteome</keyword>
<dbReference type="EMBL" id="MQUQ01000003">
    <property type="protein sequence ID" value="OLZ55457.1"/>
    <property type="molecule type" value="Genomic_DNA"/>
</dbReference>
<dbReference type="OrthoDB" id="23692at2"/>
<dbReference type="SMART" id="SM00267">
    <property type="entry name" value="GGDEF"/>
    <property type="match status" value="1"/>
</dbReference>
<name>A0A1R0L0X4_9PSEU</name>
<dbReference type="GO" id="GO:0043709">
    <property type="term" value="P:cell adhesion involved in single-species biofilm formation"/>
    <property type="evidence" value="ECO:0007669"/>
    <property type="project" value="TreeGrafter"/>
</dbReference>
<evidence type="ECO:0000259" key="2">
    <source>
        <dbReference type="PROSITE" id="PS50887"/>
    </source>
</evidence>
<dbReference type="CDD" id="cd01949">
    <property type="entry name" value="GGDEF"/>
    <property type="match status" value="1"/>
</dbReference>
<dbReference type="Gene3D" id="3.30.70.270">
    <property type="match status" value="1"/>
</dbReference>
<accession>A0A1R0L0X4</accession>
<dbReference type="GO" id="GO:1902201">
    <property type="term" value="P:negative regulation of bacterial-type flagellum-dependent cell motility"/>
    <property type="evidence" value="ECO:0007669"/>
    <property type="project" value="TreeGrafter"/>
</dbReference>
<feature type="region of interest" description="Disordered" evidence="1">
    <location>
        <begin position="219"/>
        <end position="242"/>
    </location>
</feature>
<dbReference type="RefSeq" id="WP_076156176.1">
    <property type="nucleotide sequence ID" value="NZ_JBEZVB010000042.1"/>
</dbReference>
<organism evidence="3 4">
    <name type="scientific">Amycolatopsis coloradensis</name>
    <dbReference type="NCBI Taxonomy" id="76021"/>
    <lineage>
        <taxon>Bacteria</taxon>
        <taxon>Bacillati</taxon>
        <taxon>Actinomycetota</taxon>
        <taxon>Actinomycetes</taxon>
        <taxon>Pseudonocardiales</taxon>
        <taxon>Pseudonocardiaceae</taxon>
        <taxon>Amycolatopsis</taxon>
    </lineage>
</organism>
<protein>
    <submittedName>
        <fullName evidence="3">GGDEF domain-containing protein</fullName>
    </submittedName>
</protein>
<dbReference type="STRING" id="76021.BS329_05585"/>
<dbReference type="FunFam" id="3.30.70.270:FF:000001">
    <property type="entry name" value="Diguanylate cyclase domain protein"/>
    <property type="match status" value="1"/>
</dbReference>
<feature type="domain" description="GGDEF" evidence="2">
    <location>
        <begin position="87"/>
        <end position="224"/>
    </location>
</feature>
<evidence type="ECO:0000256" key="1">
    <source>
        <dbReference type="SAM" id="MobiDB-lite"/>
    </source>
</evidence>
<gene>
    <name evidence="3" type="ORF">BS329_05585</name>
</gene>
<sequence length="242" mass="26610">MAEVSVAADDEAALPPGVPGTDLLSLHESIAGVLATQGDWRRAYHHLKSAFDLARAGSLRDTLTSSYNRRYLDQWLHGPAVEHRGPPGIAIALVDLDLFKKVNDTFGHLVGDRVLREVADLLQQGLPPEAFCARYGGEEFALVIPDVDAARAVRIADTARIRVARHPWRRIRQGLSVTISVGLAHESRAEPDHAAEPERQLRRADALLYMAKRAGRNKVAYRDKESSRTIPRSMNSADATDA</sequence>
<dbReference type="AlphaFoldDB" id="A0A1R0L0X4"/>
<feature type="compositionally biased region" description="Polar residues" evidence="1">
    <location>
        <begin position="228"/>
        <end position="242"/>
    </location>
</feature>
<proteinExistence type="predicted"/>
<dbReference type="Proteomes" id="UP000187486">
    <property type="component" value="Unassembled WGS sequence"/>
</dbReference>
<dbReference type="PROSITE" id="PS50887">
    <property type="entry name" value="GGDEF"/>
    <property type="match status" value="1"/>
</dbReference>
<dbReference type="InterPro" id="IPR043128">
    <property type="entry name" value="Rev_trsase/Diguanyl_cyclase"/>
</dbReference>
<dbReference type="GO" id="GO:0052621">
    <property type="term" value="F:diguanylate cyclase activity"/>
    <property type="evidence" value="ECO:0007669"/>
    <property type="project" value="TreeGrafter"/>
</dbReference>
<dbReference type="PANTHER" id="PTHR45138:SF9">
    <property type="entry name" value="DIGUANYLATE CYCLASE DGCM-RELATED"/>
    <property type="match status" value="1"/>
</dbReference>
<reference evidence="3 4" key="1">
    <citation type="submission" date="2016-01" db="EMBL/GenBank/DDBJ databases">
        <title>Amycolatopsis coloradensis genome sequencing and assembly.</title>
        <authorList>
            <person name="Mayilraj S."/>
        </authorList>
    </citation>
    <scope>NUCLEOTIDE SEQUENCE [LARGE SCALE GENOMIC DNA]</scope>
    <source>
        <strain evidence="3 4">DSM 44225</strain>
    </source>
</reference>
<dbReference type="InterPro" id="IPR000160">
    <property type="entry name" value="GGDEF_dom"/>
</dbReference>
<evidence type="ECO:0000313" key="3">
    <source>
        <dbReference type="EMBL" id="OLZ55457.1"/>
    </source>
</evidence>
<dbReference type="InterPro" id="IPR029787">
    <property type="entry name" value="Nucleotide_cyclase"/>
</dbReference>
<dbReference type="InterPro" id="IPR050469">
    <property type="entry name" value="Diguanylate_Cyclase"/>
</dbReference>
<dbReference type="SUPFAM" id="SSF55073">
    <property type="entry name" value="Nucleotide cyclase"/>
    <property type="match status" value="1"/>
</dbReference>
<comment type="caution">
    <text evidence="3">The sequence shown here is derived from an EMBL/GenBank/DDBJ whole genome shotgun (WGS) entry which is preliminary data.</text>
</comment>
<dbReference type="Pfam" id="PF00990">
    <property type="entry name" value="GGDEF"/>
    <property type="match status" value="1"/>
</dbReference>
<dbReference type="GO" id="GO:0005886">
    <property type="term" value="C:plasma membrane"/>
    <property type="evidence" value="ECO:0007669"/>
    <property type="project" value="TreeGrafter"/>
</dbReference>
<dbReference type="PANTHER" id="PTHR45138">
    <property type="entry name" value="REGULATORY COMPONENTS OF SENSORY TRANSDUCTION SYSTEM"/>
    <property type="match status" value="1"/>
</dbReference>